<proteinExistence type="predicted"/>
<evidence type="ECO:0000313" key="1">
    <source>
        <dbReference type="EMBL" id="MCH4552991.1"/>
    </source>
</evidence>
<comment type="caution">
    <text evidence="1">The sequence shown here is derived from an EMBL/GenBank/DDBJ whole genome shotgun (WGS) entry which is preliminary data.</text>
</comment>
<dbReference type="PANTHER" id="PTHR37804">
    <property type="entry name" value="CDAA REGULATORY PROTEIN CDAR"/>
    <property type="match status" value="1"/>
</dbReference>
<dbReference type="EMBL" id="JAKVQD010000003">
    <property type="protein sequence ID" value="MCH4552991.1"/>
    <property type="molecule type" value="Genomic_DNA"/>
</dbReference>
<dbReference type="Proteomes" id="UP001156141">
    <property type="component" value="Unassembled WGS sequence"/>
</dbReference>
<sequence>MLKELKSKILASIKSKRLNVFVLFLLSAFLILLFNKLSKEYTNTLAFNIKAINVPDEDVILNDSIRLDVTLKTHGFKWLKYYFSKPEIKVDFKKDIYKKDSVFVWHKTAAYLQNTQFSSQVSVLNITPDTLYFQFDENMVKKVPVVLQSDIKYSPGYDLASDFNLKPDSITVIGPEIKVSKIHYIETESLALKDVRTDLLKTVKLKLPVNNQKHQDVKFSAVQTVLNAKVDKFTEGILKIPVQLINAPENVRLKFFPKEVNVAYYVSLSDFNTITAKDFKVVCDFSKTINNQFFMVPEVAQYPEKVKNVKINQKRIEFIITK</sequence>
<evidence type="ECO:0000313" key="2">
    <source>
        <dbReference type="Proteomes" id="UP001156141"/>
    </source>
</evidence>
<name>A0ABS9RJ60_9FLAO</name>
<organism evidence="1 2">
    <name type="scientific">Aestuariibaculum lutulentum</name>
    <dbReference type="NCBI Taxonomy" id="2920935"/>
    <lineage>
        <taxon>Bacteria</taxon>
        <taxon>Pseudomonadati</taxon>
        <taxon>Bacteroidota</taxon>
        <taxon>Flavobacteriia</taxon>
        <taxon>Flavobacteriales</taxon>
        <taxon>Flavobacteriaceae</taxon>
    </lineage>
</organism>
<reference evidence="1" key="1">
    <citation type="submission" date="2022-02" db="EMBL/GenBank/DDBJ databases">
        <title>Aestuariibaculum sp., a marine bacterium isolated from sediment in Guangxi.</title>
        <authorList>
            <person name="Ying J."/>
        </authorList>
    </citation>
    <scope>NUCLEOTIDE SEQUENCE</scope>
    <source>
        <strain evidence="1">L182</strain>
    </source>
</reference>
<dbReference type="PANTHER" id="PTHR37804:SF1">
    <property type="entry name" value="CDAA REGULATORY PROTEIN CDAR"/>
    <property type="match status" value="1"/>
</dbReference>
<dbReference type="RefSeq" id="WP_240573377.1">
    <property type="nucleotide sequence ID" value="NZ_CP136709.1"/>
</dbReference>
<accession>A0ABS9RJ60</accession>
<gene>
    <name evidence="1" type="ORF">MKW35_10180</name>
</gene>
<keyword evidence="2" id="KW-1185">Reference proteome</keyword>
<protein>
    <submittedName>
        <fullName evidence="1">YbbR-like domain-containing protein</fullName>
    </submittedName>
</protein>
<dbReference type="Gene3D" id="2.170.120.30">
    <property type="match status" value="1"/>
</dbReference>
<dbReference type="InterPro" id="IPR053154">
    <property type="entry name" value="c-di-AMP_regulator"/>
</dbReference>